<keyword evidence="4 6" id="KW-1133">Transmembrane helix</keyword>
<feature type="transmembrane region" description="Helical" evidence="6">
    <location>
        <begin position="681"/>
        <end position="702"/>
    </location>
</feature>
<reference evidence="9 10" key="1">
    <citation type="journal article" date="2014" name="Curr. Microbiol.">
        <title>Spirosoma radiotolerans sp. nov., a gamma-radiation-resistant bacterium isolated from gamma ray-irradiated soil.</title>
        <authorList>
            <person name="Lee J.J."/>
            <person name="Srinivasan S."/>
            <person name="Lim S."/>
            <person name="Joe M."/>
            <person name="Im S."/>
            <person name="Bae S.I."/>
            <person name="Park K.R."/>
            <person name="Han J.H."/>
            <person name="Park S.H."/>
            <person name="Joo B.M."/>
            <person name="Park S.J."/>
            <person name="Kim M.K."/>
        </authorList>
    </citation>
    <scope>NUCLEOTIDE SEQUENCE [LARGE SCALE GENOMIC DNA]</scope>
    <source>
        <strain evidence="9 10">DG5A</strain>
    </source>
</reference>
<feature type="transmembrane region" description="Helical" evidence="6">
    <location>
        <begin position="764"/>
        <end position="784"/>
    </location>
</feature>
<dbReference type="InterPro" id="IPR050250">
    <property type="entry name" value="Macrolide_Exporter_MacB"/>
</dbReference>
<feature type="domain" description="ABC3 transporter permease C-terminal" evidence="7">
    <location>
        <begin position="680"/>
        <end position="794"/>
    </location>
</feature>
<evidence type="ECO:0000259" key="7">
    <source>
        <dbReference type="Pfam" id="PF02687"/>
    </source>
</evidence>
<dbReference type="EMBL" id="CP010429">
    <property type="protein sequence ID" value="AKD58630.1"/>
    <property type="molecule type" value="Genomic_DNA"/>
</dbReference>
<evidence type="ECO:0000256" key="3">
    <source>
        <dbReference type="ARBA" id="ARBA00022692"/>
    </source>
</evidence>
<comment type="subcellular location">
    <subcellularLocation>
        <location evidence="1">Cell membrane</location>
        <topology evidence="1">Multi-pass membrane protein</topology>
    </subcellularLocation>
</comment>
<feature type="domain" description="ABC3 transporter permease C-terminal" evidence="7">
    <location>
        <begin position="300"/>
        <end position="417"/>
    </location>
</feature>
<sequence length="801" mass="89590">MLSNYFTIAWRNVLRYKLNSTLTITGLALGLACSLLIILHVREELTYDNGFSKADRIFRITSENIDKKSRQWAATSPILGVEMQKAIPAVQTVARFHRPYPDRVFSYAPSGGAPKLFEEKSGYYADSTVVDVFDLSFVKGDPRTALKQIDAIVLTEAMATKYFGNEDPLGKRIQDDLDKRLLTVTGVIKPYSFPTHLQFDYLISMSTFYSYTDKNTLENRGWAGFYNYVLLNNGASRSDVEARIPEFMVKFYEAKGETRKEILATRRTPIQPITDIHLHSKLEKEMGPNSDITYVYVFSIAALFILLLASVNFINMATAQAFNRMKEVGVRKALGARKGQLIRQFLGESFILTLAAALVAFGLFRLAIPFYNELAAKTLRFEQLLTASNTVLLVLLIGLISLIAGFYPALFISNFDPVNALKGKKSQFSSVTLIRKGLIVFQFSVSVFMIFSTIVVYRQMKFFQTKDLGFDQDQVIAVKLYGRDMWNKADVIQQEFQKNSAITNVARISTLPGDRFGTDMLALLGKPDDATQLRFMWADEHTLPLLQVGMKAGRNFVRKTENAHFSLILNEAAAKALKLDSPIGQKAVSLGDTGEIVGIVRDFHFASLHTTVDPLVIVQHPGQANYFLLKTKGNNLAETLQFAQSTLARLSPGSLFIYTFLDEKMARLYDSEKRVGNILNVFALFAILISCLGLFGLSAYAAQIRTKEVGIRKVLGATVAGLIVLLSGDFLRLVLIAIVLAFPLAWWATSRWLQNFAYPTSIEWWMFALTSLVTSAVAVLTISFQSIRAALMNPVKSLRSE</sequence>
<feature type="transmembrane region" description="Helical" evidence="6">
    <location>
        <begin position="391"/>
        <end position="412"/>
    </location>
</feature>
<dbReference type="GO" id="GO:0005886">
    <property type="term" value="C:plasma membrane"/>
    <property type="evidence" value="ECO:0007669"/>
    <property type="project" value="UniProtKB-SubCell"/>
</dbReference>
<dbReference type="PANTHER" id="PTHR30572">
    <property type="entry name" value="MEMBRANE COMPONENT OF TRANSPORTER-RELATED"/>
    <property type="match status" value="1"/>
</dbReference>
<feature type="transmembrane region" description="Helical" evidence="6">
    <location>
        <begin position="350"/>
        <end position="371"/>
    </location>
</feature>
<evidence type="ECO:0000313" key="9">
    <source>
        <dbReference type="EMBL" id="AKD58630.1"/>
    </source>
</evidence>
<dbReference type="PATRIC" id="fig|1379870.5.peg.4004"/>
<evidence type="ECO:0000259" key="8">
    <source>
        <dbReference type="Pfam" id="PF12704"/>
    </source>
</evidence>
<gene>
    <name evidence="9" type="ORF">SD10_18515</name>
</gene>
<evidence type="ECO:0000256" key="2">
    <source>
        <dbReference type="ARBA" id="ARBA00022475"/>
    </source>
</evidence>
<feature type="transmembrane region" description="Helical" evidence="6">
    <location>
        <begin position="433"/>
        <end position="457"/>
    </location>
</feature>
<feature type="transmembrane region" description="Helical" evidence="6">
    <location>
        <begin position="294"/>
        <end position="315"/>
    </location>
</feature>
<evidence type="ECO:0000256" key="6">
    <source>
        <dbReference type="SAM" id="Phobius"/>
    </source>
</evidence>
<dbReference type="AlphaFoldDB" id="A0A0E4A1H8"/>
<organism evidence="9 10">
    <name type="scientific">Spirosoma radiotolerans</name>
    <dbReference type="NCBI Taxonomy" id="1379870"/>
    <lineage>
        <taxon>Bacteria</taxon>
        <taxon>Pseudomonadati</taxon>
        <taxon>Bacteroidota</taxon>
        <taxon>Cytophagia</taxon>
        <taxon>Cytophagales</taxon>
        <taxon>Cytophagaceae</taxon>
        <taxon>Spirosoma</taxon>
    </lineage>
</organism>
<dbReference type="KEGG" id="srd:SD10_18515"/>
<evidence type="ECO:0000256" key="5">
    <source>
        <dbReference type="ARBA" id="ARBA00023136"/>
    </source>
</evidence>
<dbReference type="InterPro" id="IPR003838">
    <property type="entry name" value="ABC3_permease_C"/>
</dbReference>
<feature type="transmembrane region" description="Helical" evidence="6">
    <location>
        <begin position="714"/>
        <end position="744"/>
    </location>
</feature>
<evidence type="ECO:0008006" key="11">
    <source>
        <dbReference type="Google" id="ProtNLM"/>
    </source>
</evidence>
<feature type="domain" description="MacB-like periplasmic core" evidence="8">
    <location>
        <begin position="20"/>
        <end position="245"/>
    </location>
</feature>
<protein>
    <recommendedName>
        <fullName evidence="11">Cell division protein FtsX</fullName>
    </recommendedName>
</protein>
<feature type="transmembrane region" description="Helical" evidence="6">
    <location>
        <begin position="21"/>
        <end position="41"/>
    </location>
</feature>
<dbReference type="OrthoDB" id="5933722at2"/>
<dbReference type="Pfam" id="PF02687">
    <property type="entry name" value="FtsX"/>
    <property type="match status" value="2"/>
</dbReference>
<dbReference type="PANTHER" id="PTHR30572:SF18">
    <property type="entry name" value="ABC-TYPE MACROLIDE FAMILY EXPORT SYSTEM PERMEASE COMPONENT 2"/>
    <property type="match status" value="1"/>
</dbReference>
<accession>A0A0E4A1H8</accession>
<dbReference type="GO" id="GO:0022857">
    <property type="term" value="F:transmembrane transporter activity"/>
    <property type="evidence" value="ECO:0007669"/>
    <property type="project" value="TreeGrafter"/>
</dbReference>
<keyword evidence="3 6" id="KW-0812">Transmembrane</keyword>
<proteinExistence type="predicted"/>
<keyword evidence="2" id="KW-1003">Cell membrane</keyword>
<dbReference type="InterPro" id="IPR025857">
    <property type="entry name" value="MacB_PCD"/>
</dbReference>
<evidence type="ECO:0000256" key="1">
    <source>
        <dbReference type="ARBA" id="ARBA00004651"/>
    </source>
</evidence>
<evidence type="ECO:0000313" key="10">
    <source>
        <dbReference type="Proteomes" id="UP000033054"/>
    </source>
</evidence>
<dbReference type="STRING" id="1379870.SD10_18515"/>
<keyword evidence="5 6" id="KW-0472">Membrane</keyword>
<name>A0A0E4A1H8_9BACT</name>
<dbReference type="Pfam" id="PF12704">
    <property type="entry name" value="MacB_PCD"/>
    <property type="match status" value="1"/>
</dbReference>
<evidence type="ECO:0000256" key="4">
    <source>
        <dbReference type="ARBA" id="ARBA00022989"/>
    </source>
</evidence>
<dbReference type="Proteomes" id="UP000033054">
    <property type="component" value="Chromosome"/>
</dbReference>
<dbReference type="HOGENOM" id="CLU_008713_1_0_10"/>
<keyword evidence="10" id="KW-1185">Reference proteome</keyword>